<dbReference type="AlphaFoldDB" id="A0AAE1JRN2"/>
<feature type="chain" id="PRO_5042265632" evidence="1">
    <location>
        <begin position="24"/>
        <end position="128"/>
    </location>
</feature>
<evidence type="ECO:0000256" key="1">
    <source>
        <dbReference type="SAM" id="SignalP"/>
    </source>
</evidence>
<dbReference type="PANTHER" id="PTHR32161:SF8">
    <property type="entry name" value="DPP6 N-TERMINAL DOMAIN-LIKE PROTEIN"/>
    <property type="match status" value="1"/>
</dbReference>
<organism evidence="2 3">
    <name type="scientific">Acacia crassicarpa</name>
    <name type="common">northern wattle</name>
    <dbReference type="NCBI Taxonomy" id="499986"/>
    <lineage>
        <taxon>Eukaryota</taxon>
        <taxon>Viridiplantae</taxon>
        <taxon>Streptophyta</taxon>
        <taxon>Embryophyta</taxon>
        <taxon>Tracheophyta</taxon>
        <taxon>Spermatophyta</taxon>
        <taxon>Magnoliopsida</taxon>
        <taxon>eudicotyledons</taxon>
        <taxon>Gunneridae</taxon>
        <taxon>Pentapetalae</taxon>
        <taxon>rosids</taxon>
        <taxon>fabids</taxon>
        <taxon>Fabales</taxon>
        <taxon>Fabaceae</taxon>
        <taxon>Caesalpinioideae</taxon>
        <taxon>mimosoid clade</taxon>
        <taxon>Acacieae</taxon>
        <taxon>Acacia</taxon>
    </lineage>
</organism>
<feature type="signal peptide" evidence="1">
    <location>
        <begin position="1"/>
        <end position="23"/>
    </location>
</feature>
<proteinExistence type="predicted"/>
<gene>
    <name evidence="2" type="ORF">QN277_009272</name>
</gene>
<reference evidence="2" key="1">
    <citation type="submission" date="2023-10" db="EMBL/GenBank/DDBJ databases">
        <title>Chromosome-level genome of the transformable northern wattle, Acacia crassicarpa.</title>
        <authorList>
            <person name="Massaro I."/>
            <person name="Sinha N.R."/>
            <person name="Poethig S."/>
            <person name="Leichty A.R."/>
        </authorList>
    </citation>
    <scope>NUCLEOTIDE SEQUENCE</scope>
    <source>
        <strain evidence="2">Acra3RX</strain>
        <tissue evidence="2">Leaf</tissue>
    </source>
</reference>
<keyword evidence="3" id="KW-1185">Reference proteome</keyword>
<dbReference type="EMBL" id="JAWXYG010000013">
    <property type="protein sequence ID" value="KAK4256400.1"/>
    <property type="molecule type" value="Genomic_DNA"/>
</dbReference>
<protein>
    <submittedName>
        <fullName evidence="2">Uncharacterized protein</fullName>
    </submittedName>
</protein>
<comment type="caution">
    <text evidence="2">The sequence shown here is derived from an EMBL/GenBank/DDBJ whole genome shotgun (WGS) entry which is preliminary data.</text>
</comment>
<name>A0AAE1JRN2_9FABA</name>
<sequence>MKAPKSSPLCLLILFLTLRFTNLYKSNCRPRLFQWHQHHLHYTQQVFLRLRHLLSTYSPPTQPNHEIQITGEYLVYVSTHENLGVPKASWAVVYSTHLKSGSTRRLTPYGVADFNPSVSPSGIFTAVA</sequence>
<dbReference type="PANTHER" id="PTHR32161">
    <property type="entry name" value="DPP6 N-TERMINAL DOMAIN-LIKE PROTEIN"/>
    <property type="match status" value="1"/>
</dbReference>
<evidence type="ECO:0000313" key="2">
    <source>
        <dbReference type="EMBL" id="KAK4256400.1"/>
    </source>
</evidence>
<accession>A0AAE1JRN2</accession>
<keyword evidence="1" id="KW-0732">Signal</keyword>
<dbReference type="Proteomes" id="UP001293593">
    <property type="component" value="Unassembled WGS sequence"/>
</dbReference>
<evidence type="ECO:0000313" key="3">
    <source>
        <dbReference type="Proteomes" id="UP001293593"/>
    </source>
</evidence>